<dbReference type="STRING" id="356882.A0A423WGE3"/>
<keyword evidence="1" id="KW-0732">Signal</keyword>
<dbReference type="AlphaFoldDB" id="A0A423WGE3"/>
<comment type="caution">
    <text evidence="2">The sequence shown here is derived from an EMBL/GenBank/DDBJ whole genome shotgun (WGS) entry which is preliminary data.</text>
</comment>
<proteinExistence type="predicted"/>
<sequence>MRPVRMFALLAMAIGLTAGPVDYGICQVGCASVVTPCYAAAGATIGTVAAPAAPAAIVACNLAFAMCQAASAVVTLARTAWSRLMASSRKATIYHRSEEMGMHGMWD</sequence>
<reference evidence="2 3" key="1">
    <citation type="submission" date="2015-09" db="EMBL/GenBank/DDBJ databases">
        <title>Host preference determinants of Valsa canker pathogens revealed by comparative genomics.</title>
        <authorList>
            <person name="Yin Z."/>
            <person name="Huang L."/>
        </authorList>
    </citation>
    <scope>NUCLEOTIDE SEQUENCE [LARGE SCALE GENOMIC DNA]</scope>
    <source>
        <strain evidence="2 3">03-1</strain>
    </source>
</reference>
<keyword evidence="3" id="KW-1185">Reference proteome</keyword>
<accession>A0A423WGE3</accession>
<feature type="chain" id="PRO_5019246364" evidence="1">
    <location>
        <begin position="19"/>
        <end position="107"/>
    </location>
</feature>
<evidence type="ECO:0000256" key="1">
    <source>
        <dbReference type="SAM" id="SignalP"/>
    </source>
</evidence>
<dbReference type="Proteomes" id="UP000283895">
    <property type="component" value="Unassembled WGS sequence"/>
</dbReference>
<dbReference type="PANTHER" id="PTHR37475:SF1">
    <property type="entry name" value="ZYGOTE-SPECIFIC PROTEIN"/>
    <property type="match status" value="1"/>
</dbReference>
<evidence type="ECO:0000313" key="2">
    <source>
        <dbReference type="EMBL" id="ROW02432.1"/>
    </source>
</evidence>
<dbReference type="EMBL" id="LKEA01000017">
    <property type="protein sequence ID" value="ROW02432.1"/>
    <property type="molecule type" value="Genomic_DNA"/>
</dbReference>
<organism evidence="2 3">
    <name type="scientific">Cytospora schulzeri</name>
    <dbReference type="NCBI Taxonomy" id="448051"/>
    <lineage>
        <taxon>Eukaryota</taxon>
        <taxon>Fungi</taxon>
        <taxon>Dikarya</taxon>
        <taxon>Ascomycota</taxon>
        <taxon>Pezizomycotina</taxon>
        <taxon>Sordariomycetes</taxon>
        <taxon>Sordariomycetidae</taxon>
        <taxon>Diaporthales</taxon>
        <taxon>Cytosporaceae</taxon>
        <taxon>Cytospora</taxon>
    </lineage>
</organism>
<dbReference type="PANTHER" id="PTHR37475">
    <property type="entry name" value="ZYGOTE-SPECIFIC CLASS V COPY B GENE PROTEIN"/>
    <property type="match status" value="1"/>
</dbReference>
<evidence type="ECO:0000313" key="3">
    <source>
        <dbReference type="Proteomes" id="UP000283895"/>
    </source>
</evidence>
<feature type="signal peptide" evidence="1">
    <location>
        <begin position="1"/>
        <end position="18"/>
    </location>
</feature>
<name>A0A423WGE3_9PEZI</name>
<protein>
    <submittedName>
        <fullName evidence="2">Uncharacterized protein</fullName>
    </submittedName>
</protein>
<gene>
    <name evidence="2" type="ORF">VMCG_06011</name>
</gene>
<dbReference type="OrthoDB" id="10063670at2759"/>